<dbReference type="SUPFAM" id="SSF52151">
    <property type="entry name" value="FabD/lysophospholipase-like"/>
    <property type="match status" value="1"/>
</dbReference>
<keyword evidence="3" id="KW-0511">Multifunctional enzyme</keyword>
<dbReference type="InterPro" id="IPR014043">
    <property type="entry name" value="Acyl_transferase_dom"/>
</dbReference>
<evidence type="ECO:0000256" key="4">
    <source>
        <dbReference type="PROSITE-ProRule" id="PRU01363"/>
    </source>
</evidence>
<organism evidence="6 7">
    <name type="scientific">Apiospora saccharicola</name>
    <dbReference type="NCBI Taxonomy" id="335842"/>
    <lineage>
        <taxon>Eukaryota</taxon>
        <taxon>Fungi</taxon>
        <taxon>Dikarya</taxon>
        <taxon>Ascomycota</taxon>
        <taxon>Pezizomycotina</taxon>
        <taxon>Sordariomycetes</taxon>
        <taxon>Xylariomycetidae</taxon>
        <taxon>Amphisphaeriales</taxon>
        <taxon>Apiosporaceae</taxon>
        <taxon>Apiospora</taxon>
    </lineage>
</organism>
<comment type="caution">
    <text evidence="6">The sequence shown here is derived from an EMBL/GenBank/DDBJ whole genome shotgun (WGS) entry which is preliminary data.</text>
</comment>
<dbReference type="Gene3D" id="3.40.50.150">
    <property type="entry name" value="Vaccinia Virus protein VP39"/>
    <property type="match status" value="1"/>
</dbReference>
<keyword evidence="2" id="KW-0597">Phosphoprotein</keyword>
<dbReference type="SMART" id="SM00826">
    <property type="entry name" value="PKS_DH"/>
    <property type="match status" value="1"/>
</dbReference>
<feature type="domain" description="PKS/mFAS DH" evidence="5">
    <location>
        <begin position="298"/>
        <end position="604"/>
    </location>
</feature>
<feature type="region of interest" description="C-terminal hotdog fold" evidence="4">
    <location>
        <begin position="454"/>
        <end position="604"/>
    </location>
</feature>
<dbReference type="Pfam" id="PF00698">
    <property type="entry name" value="Acyl_transf_1"/>
    <property type="match status" value="1"/>
</dbReference>
<dbReference type="Gene3D" id="3.40.366.10">
    <property type="entry name" value="Malonyl-Coenzyme A Acyl Carrier Protein, domain 2"/>
    <property type="match status" value="2"/>
</dbReference>
<dbReference type="InterPro" id="IPR029063">
    <property type="entry name" value="SAM-dependent_MTases_sf"/>
</dbReference>
<feature type="active site" description="Proton donor; for dehydratase activity" evidence="4">
    <location>
        <position position="519"/>
    </location>
</feature>
<gene>
    <name evidence="6" type="ORF">PG996_010303</name>
</gene>
<dbReference type="Pfam" id="PF14765">
    <property type="entry name" value="PS-DH"/>
    <property type="match status" value="1"/>
</dbReference>
<dbReference type="InterPro" id="IPR049900">
    <property type="entry name" value="PKS_mFAS_DH"/>
</dbReference>
<dbReference type="EMBL" id="JAQQWM010000006">
    <property type="protein sequence ID" value="KAK8060373.1"/>
    <property type="molecule type" value="Genomic_DNA"/>
</dbReference>
<dbReference type="Proteomes" id="UP001446871">
    <property type="component" value="Unassembled WGS sequence"/>
</dbReference>
<dbReference type="SUPFAM" id="SSF53335">
    <property type="entry name" value="S-adenosyl-L-methionine-dependent methyltransferases"/>
    <property type="match status" value="1"/>
</dbReference>
<dbReference type="InterPro" id="IPR042104">
    <property type="entry name" value="PKS_dehydratase_sf"/>
</dbReference>
<evidence type="ECO:0000256" key="1">
    <source>
        <dbReference type="ARBA" id="ARBA00022450"/>
    </source>
</evidence>
<sequence length="924" mass="103096">MNGNGHVADAQDRSQLLVISAKDRQSCLSIASGLRDHLLQSRDTVDDDALLDSLTYTLGSRRSRSGWSMAFPTHSVPDLIDKLGEQHLPEPKRALRENAGPRVGWVFTGQGAQWYAMGRELIQAYPVFKEAILECDRYIQEMGASWTVMGLLQRGEASSMLQPVEFEAAFRFMCFGTAPQDPVARQDVDIVLEIGPHGALGGPIRQLMTLPEFSTAEIPYFSCLSRGENAVSTMHRAAAELFCRGHKLDMDAINFPSGRLPDVKVLTNLPPYPWNHQNRYWREPRNNKALNGRAQPPHDLLGIHTARLTPSAPVWRHIIRVSDVPWVRHHMIDDSIVYPGAGFVTMAIEGFSQIQKQSTGFVTGYMLRDVEFTQALLIPDDEAGVENRLTIRPCGPQTLGTKDWHEFEVHSISAENAWASHCTGMVRSVAAVSGQDVPTSSGAHLNWQYTQAYTRDHVPEDLWAALRAVGIYHGPSFQNIHRIQRKKQESSIAFSIADIRLGMPSHFQCDHIIHPTTLDSAIQAAYTVVPTESSRRATIPRRISHLRVSASMDASPGHLLQGHTRLLREKPNSFEVDINVTDESGQVVEIQGLAFQSISSATAGPEADTDVAGGCTSWSWEPELTMLERHMLHDMMAVPREQSEVDLIMDLRRCTLHYIQEALASITLQDVEGMEWHHKKFHAWMKDKLQLAVDGQLDPGSADWASEDAGARESLRTRVAQRSVNGEMLLRLGPRIPSMLRREVAPLELMMQDQLLMRYYADALKWNRASQQASQLVRHCTHKNPRARVLEIGGGAGACTQAIFDALEKDRLATGELPLASYEFTDISSGFFEAARERFRPWQDTIRFETLDMFWALRGAGANFGIVASATYRVPRFINGGEVVNANFLYSANMSHAVFQALAGFDDSLGAELAFNTARLLQPI</sequence>
<name>A0ABR1UN67_9PEZI</name>
<evidence type="ECO:0000256" key="2">
    <source>
        <dbReference type="ARBA" id="ARBA00022553"/>
    </source>
</evidence>
<dbReference type="Pfam" id="PF21089">
    <property type="entry name" value="PKS_DH_N"/>
    <property type="match status" value="1"/>
</dbReference>
<evidence type="ECO:0000313" key="7">
    <source>
        <dbReference type="Proteomes" id="UP001446871"/>
    </source>
</evidence>
<dbReference type="Gene3D" id="3.30.70.3290">
    <property type="match status" value="1"/>
</dbReference>
<dbReference type="InterPro" id="IPR016035">
    <property type="entry name" value="Acyl_Trfase/lysoPLipase"/>
</dbReference>
<dbReference type="SMART" id="SM00827">
    <property type="entry name" value="PKS_AT"/>
    <property type="match status" value="1"/>
</dbReference>
<keyword evidence="7" id="KW-1185">Reference proteome</keyword>
<evidence type="ECO:0000259" key="5">
    <source>
        <dbReference type="PROSITE" id="PS52019"/>
    </source>
</evidence>
<dbReference type="InterPro" id="IPR049551">
    <property type="entry name" value="PKS_DH_C"/>
</dbReference>
<dbReference type="InterPro" id="IPR020807">
    <property type="entry name" value="PKS_DH"/>
</dbReference>
<reference evidence="6 7" key="1">
    <citation type="submission" date="2023-01" db="EMBL/GenBank/DDBJ databases">
        <title>Analysis of 21 Apiospora genomes using comparative genomics revels a genus with tremendous synthesis potential of carbohydrate active enzymes and secondary metabolites.</title>
        <authorList>
            <person name="Sorensen T."/>
        </authorList>
    </citation>
    <scope>NUCLEOTIDE SEQUENCE [LARGE SCALE GENOMIC DNA]</scope>
    <source>
        <strain evidence="6 7">CBS 83171</strain>
    </source>
</reference>
<evidence type="ECO:0000313" key="6">
    <source>
        <dbReference type="EMBL" id="KAK8060373.1"/>
    </source>
</evidence>
<dbReference type="PROSITE" id="PS52019">
    <property type="entry name" value="PKS_MFAS_DH"/>
    <property type="match status" value="1"/>
</dbReference>
<evidence type="ECO:0000256" key="3">
    <source>
        <dbReference type="ARBA" id="ARBA00023268"/>
    </source>
</evidence>
<dbReference type="Gene3D" id="3.10.129.110">
    <property type="entry name" value="Polyketide synthase dehydratase"/>
    <property type="match status" value="1"/>
</dbReference>
<dbReference type="InterPro" id="IPR050091">
    <property type="entry name" value="PKS_NRPS_Biosynth_Enz"/>
</dbReference>
<feature type="region of interest" description="N-terminal hotdog fold" evidence="4">
    <location>
        <begin position="298"/>
        <end position="433"/>
    </location>
</feature>
<accession>A0ABR1UN67</accession>
<dbReference type="InterPro" id="IPR049552">
    <property type="entry name" value="PKS_DH_N"/>
</dbReference>
<proteinExistence type="predicted"/>
<keyword evidence="1" id="KW-0596">Phosphopantetheine</keyword>
<protein>
    <submittedName>
        <fullName evidence="6">Polyketide synthase</fullName>
    </submittedName>
</protein>
<feature type="active site" description="Proton acceptor; for dehydratase activity" evidence="4">
    <location>
        <position position="330"/>
    </location>
</feature>
<dbReference type="PANTHER" id="PTHR43775:SF29">
    <property type="entry name" value="ASPERFURANONE POLYKETIDE SYNTHASE AFOG-RELATED"/>
    <property type="match status" value="1"/>
</dbReference>
<dbReference type="PANTHER" id="PTHR43775">
    <property type="entry name" value="FATTY ACID SYNTHASE"/>
    <property type="match status" value="1"/>
</dbReference>
<dbReference type="InterPro" id="IPR001227">
    <property type="entry name" value="Ac_transferase_dom_sf"/>
</dbReference>